<evidence type="ECO:0000313" key="1">
    <source>
        <dbReference type="EMBL" id="ABW88932.1"/>
    </source>
</evidence>
<evidence type="ECO:0000313" key="2">
    <source>
        <dbReference type="EMBL" id="AGC39295.1"/>
    </source>
</evidence>
<protein>
    <submittedName>
        <fullName evidence="1">Cry1518-45</fullName>
    </submittedName>
    <submittedName>
        <fullName evidence="2">Pesticidial crystal protein Cry55Aa</fullName>
    </submittedName>
</protein>
<dbReference type="Proteomes" id="UP000018566">
    <property type="component" value="Plasmid pBMB0228"/>
</dbReference>
<dbReference type="HOGENOM" id="CLU_764323_0_0_9"/>
<reference evidence="1" key="1">
    <citation type="journal article" date="2008" name="Appl. Environ. Microbiol.">
        <title>New strategy for isolating novel nematicidal crystal protein genes from Bacillus thuringiensis strain YBT-1518.</title>
        <authorList>
            <person name="Guo S."/>
            <person name="Liu M."/>
            <person name="Peng D."/>
            <person name="Ji S."/>
            <person name="Wang P."/>
            <person name="Yu Z."/>
            <person name="Sun M."/>
        </authorList>
    </citation>
    <scope>NUCLEOTIDE SEQUENCE</scope>
    <source>
        <strain evidence="1">YBT-1518</strain>
    </source>
</reference>
<dbReference type="Gene3D" id="2.170.15.10">
    <property type="entry name" value="Proaerolysin, chain A, domain 3"/>
    <property type="match status" value="1"/>
</dbReference>
<evidence type="ECO:0000313" key="3">
    <source>
        <dbReference type="Proteomes" id="UP000018566"/>
    </source>
</evidence>
<dbReference type="KEGG" id="bthu:YBT1518_p00050"/>
<dbReference type="AlphaFoldDB" id="B7SB32"/>
<sequence length="362" mass="40321">MNKKSITHEEFIRQLKEYNLDNNLNYHDPAVLKKINELLPADQQYDLISPTQDWYQFKTLYPISKNGVIISSNLDDSSNVLVPELSENPYDPIPQSGKSTIQTAVRSPEALYIILTTNNSLSFGGGTNTMIATRIALLSVTRPELYQAITKVNYVYKSGQTAPRNAPVAYIELSPNNSYVQTLLNDSHMKRTSSYELVGSSIARRGIETKWSKSHTSGVSDTDSWSLAVSAGIDIEWDVGIPLTASAKEKLSLSITGTYGQSTTVSSQDTITQEYTFAKPGKDYKYDDYAYAVYQLKSNYQFIAGDAFNNLINSLSFGNQFSVHGDASYQYSTDTIFSTQTPDPTPTNEKSLIQVNFNPRFS</sequence>
<name>B7SB32_BACTU</name>
<proteinExistence type="predicted"/>
<accession>B7SB32</accession>
<dbReference type="EMBL" id="EU121522">
    <property type="protein sequence ID" value="ABW88932.1"/>
    <property type="molecule type" value="Genomic_DNA"/>
</dbReference>
<reference evidence="2 3" key="2">
    <citation type="submission" date="2011-01" db="EMBL/GenBank/DDBJ databases">
        <authorList>
            <person name="Sun M."/>
            <person name="Guo S."/>
            <person name="Wang P."/>
        </authorList>
    </citation>
    <scope>NUCLEOTIDE SEQUENCE [LARGE SCALE GENOMIC DNA]</scope>
    <source>
        <strain evidence="2 3">YBT-1518</strain>
        <plasmid evidence="2 3">pBMB0228</plasmid>
    </source>
</reference>
<keyword evidence="2" id="KW-0614">Plasmid</keyword>
<geneLocation type="plasmid" evidence="2 3">
    <name>pBMB0228</name>
</geneLocation>
<dbReference type="RefSeq" id="WP_015345263.1">
    <property type="nucleotide sequence ID" value="NC_020124.1"/>
</dbReference>
<dbReference type="EMBL" id="CP002486">
    <property type="protein sequence ID" value="AGC39295.1"/>
    <property type="molecule type" value="Genomic_DNA"/>
</dbReference>
<gene>
    <name evidence="2" type="ORF">YBT1518_p00050</name>
</gene>
<organism evidence="1">
    <name type="scientific">Bacillus thuringiensis YBT-1518</name>
    <dbReference type="NCBI Taxonomy" id="529122"/>
    <lineage>
        <taxon>Bacteria</taxon>
        <taxon>Bacillati</taxon>
        <taxon>Bacillota</taxon>
        <taxon>Bacilli</taxon>
        <taxon>Bacillales</taxon>
        <taxon>Bacillaceae</taxon>
        <taxon>Bacillus</taxon>
        <taxon>Bacillus cereus group</taxon>
    </lineage>
</organism>